<dbReference type="Proteomes" id="UP000199634">
    <property type="component" value="Unassembled WGS sequence"/>
</dbReference>
<reference evidence="1 2" key="1">
    <citation type="submission" date="2016-10" db="EMBL/GenBank/DDBJ databases">
        <authorList>
            <person name="de Groot N.N."/>
        </authorList>
    </citation>
    <scope>NUCLEOTIDE SEQUENCE [LARGE SCALE GENOMIC DNA]</scope>
    <source>
        <strain evidence="1 2">CGMCC 1.10825</strain>
    </source>
</reference>
<gene>
    <name evidence="1" type="ORF">SAMN02927937_02572</name>
</gene>
<accession>A0A1H6MKD6</accession>
<evidence type="ECO:0000313" key="2">
    <source>
        <dbReference type="Proteomes" id="UP000199634"/>
    </source>
</evidence>
<organism evidence="1 2">
    <name type="scientific">Paenimyroides marinum</name>
    <dbReference type="NCBI Taxonomy" id="1159016"/>
    <lineage>
        <taxon>Bacteria</taxon>
        <taxon>Pseudomonadati</taxon>
        <taxon>Bacteroidota</taxon>
        <taxon>Flavobacteriia</taxon>
        <taxon>Flavobacteriales</taxon>
        <taxon>Flavobacteriaceae</taxon>
        <taxon>Paenimyroides</taxon>
    </lineage>
</organism>
<protein>
    <submittedName>
        <fullName evidence="1">Uncharacterized protein</fullName>
    </submittedName>
</protein>
<keyword evidence="2" id="KW-1185">Reference proteome</keyword>
<proteinExistence type="predicted"/>
<dbReference type="AlphaFoldDB" id="A0A1H6MKD6"/>
<sequence length="253" mass="29948">MKGVCVLFSQTDVSGNATQKRMKEFIDERNVELWNQLNEDYNIEIEPSFNDEYSCFTQNDKAIIYVDYQNISKDSFTHELLHIYLKHKEFYLGSSLKVTLQQSNILRKYLSENLLEHIGNCLDHLKMFKIYNDLGFDKNLFLLDFEENKCNTFELANLKANFKIKRNVNPLAIDFYIGKLIAMLCDPNEKHIYNIQLSEFKKLDVELFTIVEKLVNETKEFDIESNDSLNSYRDISTAFYSRLVKWIHKNNIK</sequence>
<name>A0A1H6MKD6_9FLAO</name>
<dbReference type="EMBL" id="FNXE01000049">
    <property type="protein sequence ID" value="SEH98945.1"/>
    <property type="molecule type" value="Genomic_DNA"/>
</dbReference>
<evidence type="ECO:0000313" key="1">
    <source>
        <dbReference type="EMBL" id="SEH98945.1"/>
    </source>
</evidence>